<proteinExistence type="predicted"/>
<protein>
    <submittedName>
        <fullName evidence="9">Protein kinase</fullName>
    </submittedName>
</protein>
<sequence length="569" mass="59939">MQGGVDERVAEQVRLGGYTLLERVGEGGMGFVHRAVDGQNNTVAVKLLRPNVASDVESRQRFAREARVLARVRGDHVAEVIDSDLAAETPYLVTRFVSGPPLHDVVAKHGVLDGADLADLAGDLADALCSIHSAGVVHRDLKPGNVLIHDGVAVVIDFGIAQIADETRLTMPGMVYGTPGYVAPEVLSGGAVTPAADIHAWATTVTFAATNRAPFGKGGLTTIAYRVLNDDVDLTGCPPWLVPVLKRCLAKDPLDRPTAPELLLWLEEGEEPADVRKYPAGRIPTFVVPVQQPAEDATPQAGPDIVQPYDWTREPPSPTRQYTAVAPSAAAAPSTGQLPVESPAPSPQPVKAQGGGPFNLSRVDQRNLHPVVTVLLFGTLTALAATLPIVALVALVCWLLGVRMVDRAAQQLERRRTGKGRRRSDGWAVAGAMPWHGTRSLLFTTLTLPIALAGAFVVAAILVLGMLAGNVTPPLALVTAVGVLGAAALAWWGIEGESVQRGSIRVLNTLLKPRWLAIAVAAVLSVAIIGFVALATVEPVNPWPFGEFQLPGRLGGLVGNWIGGPSLGD</sequence>
<keyword evidence="10" id="KW-1185">Reference proteome</keyword>
<evidence type="ECO:0000256" key="5">
    <source>
        <dbReference type="PROSITE-ProRule" id="PRU10141"/>
    </source>
</evidence>
<dbReference type="Gene3D" id="3.30.200.20">
    <property type="entry name" value="Phosphorylase Kinase, domain 1"/>
    <property type="match status" value="1"/>
</dbReference>
<dbReference type="InterPro" id="IPR011009">
    <property type="entry name" value="Kinase-like_dom_sf"/>
</dbReference>
<dbReference type="CDD" id="cd14014">
    <property type="entry name" value="STKc_PknB_like"/>
    <property type="match status" value="1"/>
</dbReference>
<dbReference type="PROSITE" id="PS00107">
    <property type="entry name" value="PROTEIN_KINASE_ATP"/>
    <property type="match status" value="1"/>
</dbReference>
<dbReference type="PROSITE" id="PS00108">
    <property type="entry name" value="PROTEIN_KINASE_ST"/>
    <property type="match status" value="1"/>
</dbReference>
<evidence type="ECO:0000256" key="6">
    <source>
        <dbReference type="SAM" id="MobiDB-lite"/>
    </source>
</evidence>
<dbReference type="Pfam" id="PF00069">
    <property type="entry name" value="Pkinase"/>
    <property type="match status" value="1"/>
</dbReference>
<dbReference type="InterPro" id="IPR000719">
    <property type="entry name" value="Prot_kinase_dom"/>
</dbReference>
<dbReference type="EMBL" id="JBHRZH010000017">
    <property type="protein sequence ID" value="MFC3763238.1"/>
    <property type="molecule type" value="Genomic_DNA"/>
</dbReference>
<dbReference type="RefSeq" id="WP_205119690.1">
    <property type="nucleotide sequence ID" value="NZ_JAFBCM010000001.1"/>
</dbReference>
<accession>A0ABV7YGL7</accession>
<dbReference type="InterPro" id="IPR008271">
    <property type="entry name" value="Ser/Thr_kinase_AS"/>
</dbReference>
<feature type="domain" description="Protein kinase" evidence="8">
    <location>
        <begin position="18"/>
        <end position="266"/>
    </location>
</feature>
<dbReference type="Proteomes" id="UP001595699">
    <property type="component" value="Unassembled WGS sequence"/>
</dbReference>
<keyword evidence="2 5" id="KW-0547">Nucleotide-binding</keyword>
<evidence type="ECO:0000256" key="1">
    <source>
        <dbReference type="ARBA" id="ARBA00022679"/>
    </source>
</evidence>
<evidence type="ECO:0000313" key="9">
    <source>
        <dbReference type="EMBL" id="MFC3763238.1"/>
    </source>
</evidence>
<organism evidence="9 10">
    <name type="scientific">Tenggerimyces flavus</name>
    <dbReference type="NCBI Taxonomy" id="1708749"/>
    <lineage>
        <taxon>Bacteria</taxon>
        <taxon>Bacillati</taxon>
        <taxon>Actinomycetota</taxon>
        <taxon>Actinomycetes</taxon>
        <taxon>Propionibacteriales</taxon>
        <taxon>Nocardioidaceae</taxon>
        <taxon>Tenggerimyces</taxon>
    </lineage>
</organism>
<keyword evidence="4 5" id="KW-0067">ATP-binding</keyword>
<feature type="transmembrane region" description="Helical" evidence="7">
    <location>
        <begin position="515"/>
        <end position="537"/>
    </location>
</feature>
<reference evidence="10" key="1">
    <citation type="journal article" date="2019" name="Int. J. Syst. Evol. Microbiol.">
        <title>The Global Catalogue of Microorganisms (GCM) 10K type strain sequencing project: providing services to taxonomists for standard genome sequencing and annotation.</title>
        <authorList>
            <consortium name="The Broad Institute Genomics Platform"/>
            <consortium name="The Broad Institute Genome Sequencing Center for Infectious Disease"/>
            <person name="Wu L."/>
            <person name="Ma J."/>
        </authorList>
    </citation>
    <scope>NUCLEOTIDE SEQUENCE [LARGE SCALE GENOMIC DNA]</scope>
    <source>
        <strain evidence="10">CGMCC 4.7241</strain>
    </source>
</reference>
<dbReference type="InterPro" id="IPR017441">
    <property type="entry name" value="Protein_kinase_ATP_BS"/>
</dbReference>
<feature type="transmembrane region" description="Helical" evidence="7">
    <location>
        <begin position="441"/>
        <end position="468"/>
    </location>
</feature>
<evidence type="ECO:0000256" key="2">
    <source>
        <dbReference type="ARBA" id="ARBA00022741"/>
    </source>
</evidence>
<feature type="transmembrane region" description="Helical" evidence="7">
    <location>
        <begin position="374"/>
        <end position="400"/>
    </location>
</feature>
<evidence type="ECO:0000259" key="8">
    <source>
        <dbReference type="PROSITE" id="PS50011"/>
    </source>
</evidence>
<feature type="region of interest" description="Disordered" evidence="6">
    <location>
        <begin position="314"/>
        <end position="358"/>
    </location>
</feature>
<dbReference type="PROSITE" id="PS50011">
    <property type="entry name" value="PROTEIN_KINASE_DOM"/>
    <property type="match status" value="1"/>
</dbReference>
<dbReference type="Gene3D" id="1.10.510.10">
    <property type="entry name" value="Transferase(Phosphotransferase) domain 1"/>
    <property type="match status" value="1"/>
</dbReference>
<evidence type="ECO:0000313" key="10">
    <source>
        <dbReference type="Proteomes" id="UP001595699"/>
    </source>
</evidence>
<feature type="transmembrane region" description="Helical" evidence="7">
    <location>
        <begin position="474"/>
        <end position="494"/>
    </location>
</feature>
<dbReference type="PANTHER" id="PTHR43289">
    <property type="entry name" value="MITOGEN-ACTIVATED PROTEIN KINASE KINASE KINASE 20-RELATED"/>
    <property type="match status" value="1"/>
</dbReference>
<dbReference type="SMART" id="SM00220">
    <property type="entry name" value="S_TKc"/>
    <property type="match status" value="1"/>
</dbReference>
<feature type="binding site" evidence="5">
    <location>
        <position position="46"/>
    </location>
    <ligand>
        <name>ATP</name>
        <dbReference type="ChEBI" id="CHEBI:30616"/>
    </ligand>
</feature>
<keyword evidence="1" id="KW-0808">Transferase</keyword>
<gene>
    <name evidence="9" type="ORF">ACFOUW_20515</name>
</gene>
<dbReference type="SUPFAM" id="SSF56112">
    <property type="entry name" value="Protein kinase-like (PK-like)"/>
    <property type="match status" value="1"/>
</dbReference>
<keyword evidence="7" id="KW-0472">Membrane</keyword>
<dbReference type="GO" id="GO:0016301">
    <property type="term" value="F:kinase activity"/>
    <property type="evidence" value="ECO:0007669"/>
    <property type="project" value="UniProtKB-KW"/>
</dbReference>
<comment type="caution">
    <text evidence="9">The sequence shown here is derived from an EMBL/GenBank/DDBJ whole genome shotgun (WGS) entry which is preliminary data.</text>
</comment>
<keyword evidence="7" id="KW-1133">Transmembrane helix</keyword>
<keyword evidence="3 9" id="KW-0418">Kinase</keyword>
<dbReference type="PANTHER" id="PTHR43289:SF34">
    <property type="entry name" value="SERINE_THREONINE-PROTEIN KINASE YBDM-RELATED"/>
    <property type="match status" value="1"/>
</dbReference>
<feature type="compositionally biased region" description="Low complexity" evidence="6">
    <location>
        <begin position="324"/>
        <end position="334"/>
    </location>
</feature>
<evidence type="ECO:0000256" key="3">
    <source>
        <dbReference type="ARBA" id="ARBA00022777"/>
    </source>
</evidence>
<keyword evidence="7" id="KW-0812">Transmembrane</keyword>
<name>A0ABV7YGL7_9ACTN</name>
<evidence type="ECO:0000256" key="4">
    <source>
        <dbReference type="ARBA" id="ARBA00022840"/>
    </source>
</evidence>
<evidence type="ECO:0000256" key="7">
    <source>
        <dbReference type="SAM" id="Phobius"/>
    </source>
</evidence>